<comment type="caution">
    <text evidence="2">The sequence shown here is derived from an EMBL/GenBank/DDBJ whole genome shotgun (WGS) entry which is preliminary data.</text>
</comment>
<dbReference type="PANTHER" id="PTHR28047:SF5">
    <property type="entry name" value="PROTEIN DCG1"/>
    <property type="match status" value="1"/>
</dbReference>
<dbReference type="InterPro" id="IPR052186">
    <property type="entry name" value="Hydantoin_racemase-like"/>
</dbReference>
<dbReference type="Gene3D" id="3.40.50.12500">
    <property type="match status" value="1"/>
</dbReference>
<evidence type="ECO:0000313" key="2">
    <source>
        <dbReference type="EMBL" id="GAA4994869.1"/>
    </source>
</evidence>
<evidence type="ECO:0008006" key="4">
    <source>
        <dbReference type="Google" id="ProtNLM"/>
    </source>
</evidence>
<name>A0ABP9ICT8_9ACTN</name>
<comment type="similarity">
    <text evidence="1">Belongs to the HyuE racemase family.</text>
</comment>
<evidence type="ECO:0000256" key="1">
    <source>
        <dbReference type="ARBA" id="ARBA00038414"/>
    </source>
</evidence>
<dbReference type="EMBL" id="BAABHS010000054">
    <property type="protein sequence ID" value="GAA4994869.1"/>
    <property type="molecule type" value="Genomic_DNA"/>
</dbReference>
<organism evidence="2 3">
    <name type="scientific">Yinghuangia aomiensis</name>
    <dbReference type="NCBI Taxonomy" id="676205"/>
    <lineage>
        <taxon>Bacteria</taxon>
        <taxon>Bacillati</taxon>
        <taxon>Actinomycetota</taxon>
        <taxon>Actinomycetes</taxon>
        <taxon>Kitasatosporales</taxon>
        <taxon>Streptomycetaceae</taxon>
        <taxon>Yinghuangia</taxon>
    </lineage>
</organism>
<gene>
    <name evidence="2" type="ORF">GCM10023205_79780</name>
</gene>
<dbReference type="Pfam" id="PF01177">
    <property type="entry name" value="Asp_Glu_race"/>
    <property type="match status" value="1"/>
</dbReference>
<protein>
    <recommendedName>
        <fullName evidence="4">Allantoin racemase</fullName>
    </recommendedName>
</protein>
<dbReference type="PANTHER" id="PTHR28047">
    <property type="entry name" value="PROTEIN DCG1"/>
    <property type="match status" value="1"/>
</dbReference>
<accession>A0ABP9ICT8</accession>
<sequence length="292" mass="30527">MAKRIAFLTSPGPTDRRGVAPEIVTPGFTAEFVRIGTPTLVNDPVDLMITDLAYVEAALRAQQEGFDGILVGAVADYALGTIRAAVDIPVAGCGQASMLTAAGLGDAFGIVTIWPESTAFTYDRILRDNPVGRQCVSVRYVSTAAEQAEIADEDGFFRQMQEGREGMMLRILAEIEAAVAEGAQSIVLGCNCMSPVAGILAERASVPVIDPTAAGYRFVESMLALGLTHAKDPRLPASSERAPVFADAVTAVAAALDEPEECAVCVLDEHGNASCEVPSRDAAPASTPSPQS</sequence>
<evidence type="ECO:0000313" key="3">
    <source>
        <dbReference type="Proteomes" id="UP001500466"/>
    </source>
</evidence>
<keyword evidence="3" id="KW-1185">Reference proteome</keyword>
<dbReference type="InterPro" id="IPR015942">
    <property type="entry name" value="Asp/Glu/hydantoin_racemase"/>
</dbReference>
<dbReference type="InterPro" id="IPR053714">
    <property type="entry name" value="Iso_Racemase_Enz_sf"/>
</dbReference>
<dbReference type="Proteomes" id="UP001500466">
    <property type="component" value="Unassembled WGS sequence"/>
</dbReference>
<proteinExistence type="inferred from homology"/>
<dbReference type="RefSeq" id="WP_345680781.1">
    <property type="nucleotide sequence ID" value="NZ_BAABHS010000054.1"/>
</dbReference>
<reference evidence="3" key="1">
    <citation type="journal article" date="2019" name="Int. J. Syst. Evol. Microbiol.">
        <title>The Global Catalogue of Microorganisms (GCM) 10K type strain sequencing project: providing services to taxonomists for standard genome sequencing and annotation.</title>
        <authorList>
            <consortium name="The Broad Institute Genomics Platform"/>
            <consortium name="The Broad Institute Genome Sequencing Center for Infectious Disease"/>
            <person name="Wu L."/>
            <person name="Ma J."/>
        </authorList>
    </citation>
    <scope>NUCLEOTIDE SEQUENCE [LARGE SCALE GENOMIC DNA]</scope>
    <source>
        <strain evidence="3">JCM 17986</strain>
    </source>
</reference>